<sequence>MWKLYQLLEGCTDQKVAAKRPTLTSKSPELDIGLSDAWGRLQQNDFVTQQVIYRKGALFWQALDQALQKHDSNLDRLLPFLITPDTKTILNARFQREVSAVIGNQLWKQLKSEYGIQE</sequence>
<dbReference type="Proteomes" id="UP000028006">
    <property type="component" value="Unassembled WGS sequence"/>
</dbReference>
<accession>A0A081N550</accession>
<reference evidence="1 2" key="1">
    <citation type="submission" date="2014-06" db="EMBL/GenBank/DDBJ databases">
        <title>Whole Genome Sequences of Three Symbiotic Endozoicomonas Bacteria.</title>
        <authorList>
            <person name="Neave M.J."/>
            <person name="Apprill A."/>
            <person name="Voolstra C.R."/>
        </authorList>
    </citation>
    <scope>NUCLEOTIDE SEQUENCE [LARGE SCALE GENOMIC DNA]</scope>
    <source>
        <strain evidence="1 2">LMG 24815</strain>
    </source>
</reference>
<evidence type="ECO:0000313" key="1">
    <source>
        <dbReference type="EMBL" id="KEQ13573.1"/>
    </source>
</evidence>
<evidence type="ECO:0000313" key="2">
    <source>
        <dbReference type="Proteomes" id="UP000028006"/>
    </source>
</evidence>
<protein>
    <submittedName>
        <fullName evidence="1">Uncharacterized protein</fullName>
    </submittedName>
</protein>
<dbReference type="EMBL" id="JOKG01000003">
    <property type="protein sequence ID" value="KEQ13573.1"/>
    <property type="molecule type" value="Genomic_DNA"/>
</dbReference>
<dbReference type="AlphaFoldDB" id="A0A081N550"/>
<keyword evidence="2" id="KW-1185">Reference proteome</keyword>
<gene>
    <name evidence="1" type="ORF">GZ77_14705</name>
</gene>
<proteinExistence type="predicted"/>
<organism evidence="1 2">
    <name type="scientific">Endozoicomonas montiporae</name>
    <dbReference type="NCBI Taxonomy" id="1027273"/>
    <lineage>
        <taxon>Bacteria</taxon>
        <taxon>Pseudomonadati</taxon>
        <taxon>Pseudomonadota</taxon>
        <taxon>Gammaproteobacteria</taxon>
        <taxon>Oceanospirillales</taxon>
        <taxon>Endozoicomonadaceae</taxon>
        <taxon>Endozoicomonas</taxon>
    </lineage>
</organism>
<comment type="caution">
    <text evidence="1">The sequence shown here is derived from an EMBL/GenBank/DDBJ whole genome shotgun (WGS) entry which is preliminary data.</text>
</comment>
<name>A0A081N550_9GAMM</name>